<dbReference type="SUPFAM" id="SSF56672">
    <property type="entry name" value="DNA/RNA polymerases"/>
    <property type="match status" value="1"/>
</dbReference>
<feature type="region of interest" description="Disordered" evidence="8">
    <location>
        <begin position="1"/>
        <end position="41"/>
    </location>
</feature>
<dbReference type="InterPro" id="IPR036875">
    <property type="entry name" value="Znf_CCHC_sf"/>
</dbReference>
<dbReference type="GO" id="GO:0004519">
    <property type="term" value="F:endonuclease activity"/>
    <property type="evidence" value="ECO:0007669"/>
    <property type="project" value="UniProtKB-KW"/>
</dbReference>
<evidence type="ECO:0000256" key="2">
    <source>
        <dbReference type="ARBA" id="ARBA00022695"/>
    </source>
</evidence>
<keyword evidence="5" id="KW-0378">Hydrolase</keyword>
<dbReference type="Pfam" id="PF00098">
    <property type="entry name" value="zf-CCHC"/>
    <property type="match status" value="1"/>
</dbReference>
<dbReference type="WBParaSite" id="NBR_0002135801-mRNA-1">
    <property type="protein sequence ID" value="NBR_0002135801-mRNA-1"/>
    <property type="gene ID" value="NBR_0002135801"/>
</dbReference>
<keyword evidence="1" id="KW-0808">Transferase</keyword>
<dbReference type="GO" id="GO:0016787">
    <property type="term" value="F:hydrolase activity"/>
    <property type="evidence" value="ECO:0007669"/>
    <property type="project" value="UniProtKB-KW"/>
</dbReference>
<dbReference type="InterPro" id="IPR001878">
    <property type="entry name" value="Znf_CCHC"/>
</dbReference>
<evidence type="ECO:0000256" key="8">
    <source>
        <dbReference type="SAM" id="MobiDB-lite"/>
    </source>
</evidence>
<evidence type="ECO:0000313" key="11">
    <source>
        <dbReference type="Proteomes" id="UP000271162"/>
    </source>
</evidence>
<dbReference type="GO" id="GO:0008270">
    <property type="term" value="F:zinc ion binding"/>
    <property type="evidence" value="ECO:0007669"/>
    <property type="project" value="UniProtKB-KW"/>
</dbReference>
<dbReference type="InterPro" id="IPR041373">
    <property type="entry name" value="RT_RNaseH"/>
</dbReference>
<dbReference type="CDD" id="cd01647">
    <property type="entry name" value="RT_LTR"/>
    <property type="match status" value="1"/>
</dbReference>
<organism evidence="12">
    <name type="scientific">Nippostrongylus brasiliensis</name>
    <name type="common">Rat hookworm</name>
    <dbReference type="NCBI Taxonomy" id="27835"/>
    <lineage>
        <taxon>Eukaryota</taxon>
        <taxon>Metazoa</taxon>
        <taxon>Ecdysozoa</taxon>
        <taxon>Nematoda</taxon>
        <taxon>Chromadorea</taxon>
        <taxon>Rhabditida</taxon>
        <taxon>Rhabditina</taxon>
        <taxon>Rhabditomorpha</taxon>
        <taxon>Strongyloidea</taxon>
        <taxon>Heligmosomidae</taxon>
        <taxon>Nippostrongylus</taxon>
    </lineage>
</organism>
<evidence type="ECO:0000256" key="7">
    <source>
        <dbReference type="PROSITE-ProRule" id="PRU00047"/>
    </source>
</evidence>
<sequence length="589" mass="66464">MHERLKDAAMRVESRRLSQRNKMFGRYKQRSPDKKSINDAIKKEELDIGGNRRQVMNKEESRETGRPRELKCFNCGEVGHKSRVCKKAPGQIQWLDLQGGMPGKEGISFSNTRGISNSVCKFGEKGVAKVAVVNTSAEPLVFSNGQEVGDWEGIGWEEIGKISAVTHDIDVRGHEAHPPEYTSNTKWASPVVLVRKKNGSLRLCIDYRQLNKCTKHDAYSLPGIDVMLQSLQGERFFRTLDMASGYWQIPLSETAKKKLLMDTVLRDLKDKEVFVYIDDILIATETEERHYEVTQKVIEALLKANLRSGHMIDSSGVHNCARRIILTTQGNSDNYPGTSATGCGGGSIWSESVYHLFRRIICGYRRCTMPARKGWLFTTHLFHVDAPIEVTEELSCDRPRGACLGGRAEKIPLFRLRTEGNREDRSCPLEALALVAALKKFLFFVYGLRVIVRTDHVRLTALFKRTNVSGRVLRWALDIQQYRLEIEYVKGKANAVADALSRGILVSANVTAETCPGDEQIVCKVTTHQDSEWLVELRKDVNYGPVITALENEELDKDVRLSGSQRRLKEVNIMRCAESLCFASLLGWL</sequence>
<dbReference type="InterPro" id="IPR000477">
    <property type="entry name" value="RT_dom"/>
</dbReference>
<protein>
    <submittedName>
        <fullName evidence="12">CCHC-type domain-containing protein</fullName>
    </submittedName>
</protein>
<dbReference type="EMBL" id="UYSL01026240">
    <property type="protein sequence ID" value="VDL85106.1"/>
    <property type="molecule type" value="Genomic_DNA"/>
</dbReference>
<dbReference type="InterPro" id="IPR043502">
    <property type="entry name" value="DNA/RNA_pol_sf"/>
</dbReference>
<keyword evidence="3" id="KW-0540">Nuclease</keyword>
<feature type="compositionally biased region" description="Basic residues" evidence="8">
    <location>
        <begin position="17"/>
        <end position="29"/>
    </location>
</feature>
<keyword evidence="7" id="KW-0863">Zinc-finger</keyword>
<dbReference type="GO" id="GO:0019899">
    <property type="term" value="F:enzyme binding"/>
    <property type="evidence" value="ECO:0007669"/>
    <property type="project" value="UniProtKB-ARBA"/>
</dbReference>
<dbReference type="Proteomes" id="UP000271162">
    <property type="component" value="Unassembled WGS sequence"/>
</dbReference>
<dbReference type="PROSITE" id="PS50158">
    <property type="entry name" value="ZF_CCHC"/>
    <property type="match status" value="1"/>
</dbReference>
<dbReference type="SUPFAM" id="SSF57756">
    <property type="entry name" value="Retrovirus zinc finger-like domains"/>
    <property type="match status" value="1"/>
</dbReference>
<feature type="compositionally biased region" description="Basic and acidic residues" evidence="8">
    <location>
        <begin position="1"/>
        <end position="16"/>
    </location>
</feature>
<reference evidence="10 11" key="2">
    <citation type="submission" date="2018-11" db="EMBL/GenBank/DDBJ databases">
        <authorList>
            <consortium name="Pathogen Informatics"/>
        </authorList>
    </citation>
    <scope>NUCLEOTIDE SEQUENCE [LARGE SCALE GENOMIC DNA]</scope>
</reference>
<dbReference type="PANTHER" id="PTHR37984">
    <property type="entry name" value="PROTEIN CBG26694"/>
    <property type="match status" value="1"/>
</dbReference>
<evidence type="ECO:0000256" key="3">
    <source>
        <dbReference type="ARBA" id="ARBA00022722"/>
    </source>
</evidence>
<dbReference type="Pfam" id="PF00078">
    <property type="entry name" value="RVT_1"/>
    <property type="match status" value="1"/>
</dbReference>
<dbReference type="Gene3D" id="3.10.10.10">
    <property type="entry name" value="HIV Type 1 Reverse Transcriptase, subunit A, domain 1"/>
    <property type="match status" value="1"/>
</dbReference>
<evidence type="ECO:0000256" key="5">
    <source>
        <dbReference type="ARBA" id="ARBA00022801"/>
    </source>
</evidence>
<gene>
    <name evidence="10" type="ORF">NBR_LOCUS21360</name>
</gene>
<dbReference type="SMART" id="SM00343">
    <property type="entry name" value="ZnF_C2HC"/>
    <property type="match status" value="1"/>
</dbReference>
<dbReference type="Gene3D" id="3.30.70.270">
    <property type="match status" value="2"/>
</dbReference>
<keyword evidence="4" id="KW-0255">Endonuclease</keyword>
<dbReference type="STRING" id="27835.A0A0N4YVT6"/>
<feature type="compositionally biased region" description="Basic and acidic residues" evidence="8">
    <location>
        <begin position="30"/>
        <end position="41"/>
    </location>
</feature>
<dbReference type="Pfam" id="PF17917">
    <property type="entry name" value="RT_RNaseH"/>
    <property type="match status" value="1"/>
</dbReference>
<reference evidence="12" key="1">
    <citation type="submission" date="2017-02" db="UniProtKB">
        <authorList>
            <consortium name="WormBaseParasite"/>
        </authorList>
    </citation>
    <scope>IDENTIFICATION</scope>
</reference>
<evidence type="ECO:0000313" key="10">
    <source>
        <dbReference type="EMBL" id="VDL85106.1"/>
    </source>
</evidence>
<keyword evidence="11" id="KW-1185">Reference proteome</keyword>
<dbReference type="InterPro" id="IPR050951">
    <property type="entry name" value="Retrovirus_Pol_polyprotein"/>
</dbReference>
<keyword evidence="6" id="KW-0695">RNA-directed DNA polymerase</keyword>
<dbReference type="InterPro" id="IPR043128">
    <property type="entry name" value="Rev_trsase/Diguanyl_cyclase"/>
</dbReference>
<dbReference type="GO" id="GO:0003676">
    <property type="term" value="F:nucleic acid binding"/>
    <property type="evidence" value="ECO:0007669"/>
    <property type="project" value="InterPro"/>
</dbReference>
<dbReference type="Gene3D" id="4.10.60.10">
    <property type="entry name" value="Zinc finger, CCHC-type"/>
    <property type="match status" value="1"/>
</dbReference>
<dbReference type="GO" id="GO:0003964">
    <property type="term" value="F:RNA-directed DNA polymerase activity"/>
    <property type="evidence" value="ECO:0007669"/>
    <property type="project" value="UniProtKB-KW"/>
</dbReference>
<keyword evidence="7" id="KW-0862">Zinc</keyword>
<evidence type="ECO:0000256" key="1">
    <source>
        <dbReference type="ARBA" id="ARBA00022679"/>
    </source>
</evidence>
<evidence type="ECO:0000256" key="6">
    <source>
        <dbReference type="ARBA" id="ARBA00022918"/>
    </source>
</evidence>
<evidence type="ECO:0000256" key="4">
    <source>
        <dbReference type="ARBA" id="ARBA00022759"/>
    </source>
</evidence>
<evidence type="ECO:0000259" key="9">
    <source>
        <dbReference type="PROSITE" id="PS50158"/>
    </source>
</evidence>
<feature type="domain" description="CCHC-type" evidence="9">
    <location>
        <begin position="71"/>
        <end position="87"/>
    </location>
</feature>
<keyword evidence="7" id="KW-0479">Metal-binding</keyword>
<accession>A0A0N4YVT6</accession>
<evidence type="ECO:0000313" key="12">
    <source>
        <dbReference type="WBParaSite" id="NBR_0002135801-mRNA-1"/>
    </source>
</evidence>
<name>A0A0N4YVT6_NIPBR</name>
<dbReference type="PANTHER" id="PTHR37984:SF5">
    <property type="entry name" value="PROTEIN NYNRIN-LIKE"/>
    <property type="match status" value="1"/>
</dbReference>
<keyword evidence="2" id="KW-0548">Nucleotidyltransferase</keyword>
<dbReference type="GO" id="GO:0005737">
    <property type="term" value="C:cytoplasm"/>
    <property type="evidence" value="ECO:0007669"/>
    <property type="project" value="UniProtKB-ARBA"/>
</dbReference>
<proteinExistence type="predicted"/>
<dbReference type="AlphaFoldDB" id="A0A0N4YVT6"/>